<comment type="pathway">
    <text evidence="1">Porphyrin-containing compound metabolism; protoporphyrin-IX biosynthesis; protoporphyrinogen-IX from coproporphyrinogen-III (O2 route): step 1/1.</text>
</comment>
<comment type="subunit">
    <text evidence="3">Homodimer.</text>
</comment>
<evidence type="ECO:0000256" key="4">
    <source>
        <dbReference type="ARBA" id="ARBA00012869"/>
    </source>
</evidence>
<protein>
    <recommendedName>
        <fullName evidence="4">coproporphyrinogen oxidase</fullName>
        <ecNumber evidence="4">1.3.3.3</ecNumber>
    </recommendedName>
</protein>
<comment type="similarity">
    <text evidence="2">Belongs to the aerobic coproporphyrinogen-III oxidase family.</text>
</comment>
<sequence length="226" mass="26928">MKIKNKQKITKKWFSELQNIICNTVEELEKEYGSNKKFKRNKWKHGEFRTIEGEVIEKGGVAFSNVIGKFPKEFAKKVPGTKNNNKFWSSGISVVLHPKNPKVPAMHFNTRFICTQKSWFGGGMDVTPCFTDNSQKKYFHKELKKTCDLHNKKYYPKYKKWCDKYFYLPHRKEARGIGGIFFDYKMNNWEKDFLFIKDVGITFAYLVKKIIEKKMFLKWTQKDKEI</sequence>
<dbReference type="GO" id="GO:0004109">
    <property type="term" value="F:coproporphyrinogen oxidase activity"/>
    <property type="evidence" value="ECO:0007669"/>
    <property type="project" value="UniProtKB-EC"/>
</dbReference>
<dbReference type="PANTHER" id="PTHR10755">
    <property type="entry name" value="COPROPORPHYRINOGEN III OXIDASE, MITOCHONDRIAL"/>
    <property type="match status" value="1"/>
</dbReference>
<evidence type="ECO:0000256" key="3">
    <source>
        <dbReference type="ARBA" id="ARBA00011738"/>
    </source>
</evidence>
<dbReference type="PRINTS" id="PR00073">
    <property type="entry name" value="COPRGNOXDASE"/>
</dbReference>
<reference evidence="7" key="1">
    <citation type="submission" date="2018-05" db="EMBL/GenBank/DDBJ databases">
        <authorList>
            <person name="Lanie J.A."/>
            <person name="Ng W.-L."/>
            <person name="Kazmierczak K.M."/>
            <person name="Andrzejewski T.M."/>
            <person name="Davidsen T.M."/>
            <person name="Wayne K.J."/>
            <person name="Tettelin H."/>
            <person name="Glass J.I."/>
            <person name="Rusch D."/>
            <person name="Podicherti R."/>
            <person name="Tsui H.-C.T."/>
            <person name="Winkler M.E."/>
        </authorList>
    </citation>
    <scope>NUCLEOTIDE SEQUENCE</scope>
</reference>
<dbReference type="PROSITE" id="PS01021">
    <property type="entry name" value="COPROGEN_OXIDASE"/>
    <property type="match status" value="1"/>
</dbReference>
<dbReference type="InterPro" id="IPR001260">
    <property type="entry name" value="Coprogen_oxidase_aer"/>
</dbReference>
<proteinExistence type="inferred from homology"/>
<dbReference type="Gene3D" id="3.40.1500.10">
    <property type="entry name" value="Coproporphyrinogen III oxidase, aerobic"/>
    <property type="match status" value="1"/>
</dbReference>
<keyword evidence="6" id="KW-0627">Porphyrin biosynthesis</keyword>
<dbReference type="EC" id="1.3.3.3" evidence="4"/>
<accession>A0A383AQA4</accession>
<evidence type="ECO:0000256" key="2">
    <source>
        <dbReference type="ARBA" id="ARBA00010644"/>
    </source>
</evidence>
<dbReference type="GO" id="GO:0005737">
    <property type="term" value="C:cytoplasm"/>
    <property type="evidence" value="ECO:0007669"/>
    <property type="project" value="TreeGrafter"/>
</dbReference>
<evidence type="ECO:0000256" key="6">
    <source>
        <dbReference type="ARBA" id="ARBA00023244"/>
    </source>
</evidence>
<dbReference type="InterPro" id="IPR018375">
    <property type="entry name" value="Coprogen_oxidase_CS"/>
</dbReference>
<organism evidence="7">
    <name type="scientific">marine metagenome</name>
    <dbReference type="NCBI Taxonomy" id="408172"/>
    <lineage>
        <taxon>unclassified sequences</taxon>
        <taxon>metagenomes</taxon>
        <taxon>ecological metagenomes</taxon>
    </lineage>
</organism>
<evidence type="ECO:0000313" key="7">
    <source>
        <dbReference type="EMBL" id="SVE09729.1"/>
    </source>
</evidence>
<name>A0A383AQA4_9ZZZZ</name>
<feature type="non-terminal residue" evidence="7">
    <location>
        <position position="226"/>
    </location>
</feature>
<dbReference type="EMBL" id="UINC01193899">
    <property type="protein sequence ID" value="SVE09729.1"/>
    <property type="molecule type" value="Genomic_DNA"/>
</dbReference>
<gene>
    <name evidence="7" type="ORF">METZ01_LOCUS462583</name>
</gene>
<dbReference type="SUPFAM" id="SSF102886">
    <property type="entry name" value="Coproporphyrinogen III oxidase"/>
    <property type="match status" value="1"/>
</dbReference>
<dbReference type="PANTHER" id="PTHR10755:SF0">
    <property type="entry name" value="OXYGEN-DEPENDENT COPROPORPHYRINOGEN-III OXIDASE, MITOCHONDRIAL"/>
    <property type="match status" value="1"/>
</dbReference>
<dbReference type="GO" id="GO:0006782">
    <property type="term" value="P:protoporphyrinogen IX biosynthetic process"/>
    <property type="evidence" value="ECO:0007669"/>
    <property type="project" value="TreeGrafter"/>
</dbReference>
<dbReference type="Pfam" id="PF01218">
    <property type="entry name" value="Coprogen_oxidas"/>
    <property type="match status" value="1"/>
</dbReference>
<evidence type="ECO:0000256" key="5">
    <source>
        <dbReference type="ARBA" id="ARBA00023002"/>
    </source>
</evidence>
<keyword evidence="5" id="KW-0560">Oxidoreductase</keyword>
<evidence type="ECO:0000256" key="1">
    <source>
        <dbReference type="ARBA" id="ARBA00005168"/>
    </source>
</evidence>
<dbReference type="InterPro" id="IPR036406">
    <property type="entry name" value="Coprogen_oxidase_aer_sf"/>
</dbReference>
<dbReference type="AlphaFoldDB" id="A0A383AQA4"/>